<evidence type="ECO:0000313" key="5">
    <source>
        <dbReference type="Proteomes" id="UP000192247"/>
    </source>
</evidence>
<evidence type="ECO:0000256" key="2">
    <source>
        <dbReference type="SAM" id="MobiDB-lite"/>
    </source>
</evidence>
<dbReference type="SMART" id="SM01218">
    <property type="entry name" value="FoP_duplication"/>
    <property type="match status" value="1"/>
</dbReference>
<comment type="caution">
    <text evidence="4">The sequence shown here is derived from an EMBL/GenBank/DDBJ whole genome shotgun (WGS) entry which is preliminary data.</text>
</comment>
<feature type="compositionally biased region" description="Gly residues" evidence="2">
    <location>
        <begin position="217"/>
        <end position="226"/>
    </location>
</feature>
<dbReference type="Proteomes" id="UP000192247">
    <property type="component" value="Unassembled WGS sequence"/>
</dbReference>
<dbReference type="EMBL" id="MNPL01011262">
    <property type="protein sequence ID" value="OQR72680.1"/>
    <property type="molecule type" value="Genomic_DNA"/>
</dbReference>
<feature type="region of interest" description="Disordered" evidence="2">
    <location>
        <begin position="72"/>
        <end position="103"/>
    </location>
</feature>
<organism evidence="4 5">
    <name type="scientific">Tropilaelaps mercedesae</name>
    <dbReference type="NCBI Taxonomy" id="418985"/>
    <lineage>
        <taxon>Eukaryota</taxon>
        <taxon>Metazoa</taxon>
        <taxon>Ecdysozoa</taxon>
        <taxon>Arthropoda</taxon>
        <taxon>Chelicerata</taxon>
        <taxon>Arachnida</taxon>
        <taxon>Acari</taxon>
        <taxon>Parasitiformes</taxon>
        <taxon>Mesostigmata</taxon>
        <taxon>Gamasina</taxon>
        <taxon>Dermanyssoidea</taxon>
        <taxon>Laelapidae</taxon>
        <taxon>Tropilaelaps</taxon>
    </lineage>
</organism>
<keyword evidence="5" id="KW-1185">Reference proteome</keyword>
<evidence type="ECO:0000259" key="3">
    <source>
        <dbReference type="SMART" id="SM01218"/>
    </source>
</evidence>
<sequence>MVAIPKIVLKSQTRMTLNERFTQYSEQQHARVQMLKNDLHTRITEDAIRRNGVTDTAELSRKLDNLQRVIESQIRRKSLSPQPSRRTSRHSPESHRPVNYGRYNEGYGESMIVPEYRALLYHGMSGCSGGPSSGGASGSSWHSYGTQGARKSRYDLTYGDVIQGGNRDYSTPSTSLYADALDHRAPISRRVDFRNNVKREYRDYWPNTRSRGNFRGSYGGARGGYGPKPRRPSSPRTYADEGGKGGTRNGAKRKYDNPLMRNSSDSEIENNEEDDWLDQDHFEKKRYGGIKSRLGIRSRLLFKGGGPGYGGPLGYGNGLPKRSRGGSRGRGFSRAGGVVRNGGGGKASRSKSQGRPVITKEDLDKELDDYHRKKGIIDDTTMQIDS</sequence>
<accession>A0A1V9XGM1</accession>
<dbReference type="InParanoid" id="A0A1V9XGM1"/>
<gene>
    <name evidence="4" type="ORF">BIW11_10229</name>
</gene>
<protein>
    <recommendedName>
        <fullName evidence="3">Chromatin target of PRMT1 protein C-terminal domain-containing protein</fullName>
    </recommendedName>
</protein>
<name>A0A1V9XGM1_9ACAR</name>
<keyword evidence="1" id="KW-0694">RNA-binding</keyword>
<proteinExistence type="predicted"/>
<dbReference type="OrthoDB" id="10460393at2759"/>
<dbReference type="InterPro" id="IPR025715">
    <property type="entry name" value="FoP_C"/>
</dbReference>
<feature type="region of interest" description="Disordered" evidence="2">
    <location>
        <begin position="212"/>
        <end position="272"/>
    </location>
</feature>
<dbReference type="Pfam" id="PF13865">
    <property type="entry name" value="FoP_duplication"/>
    <property type="match status" value="1"/>
</dbReference>
<reference evidence="4 5" key="1">
    <citation type="journal article" date="2017" name="Gigascience">
        <title>Draft genome of the honey bee ectoparasitic mite, Tropilaelaps mercedesae, is shaped by the parasitic life history.</title>
        <authorList>
            <person name="Dong X."/>
            <person name="Armstrong S.D."/>
            <person name="Xia D."/>
            <person name="Makepeace B.L."/>
            <person name="Darby A.C."/>
            <person name="Kadowaki T."/>
        </authorList>
    </citation>
    <scope>NUCLEOTIDE SEQUENCE [LARGE SCALE GENOMIC DNA]</scope>
    <source>
        <strain evidence="4">Wuxi-XJTLU</strain>
    </source>
</reference>
<feature type="domain" description="Chromatin target of PRMT1 protein C-terminal" evidence="3">
    <location>
        <begin position="305"/>
        <end position="374"/>
    </location>
</feature>
<dbReference type="AlphaFoldDB" id="A0A1V9XGM1"/>
<dbReference type="GO" id="GO:0003723">
    <property type="term" value="F:RNA binding"/>
    <property type="evidence" value="ECO:0007669"/>
    <property type="project" value="UniProtKB-KW"/>
</dbReference>
<evidence type="ECO:0000313" key="4">
    <source>
        <dbReference type="EMBL" id="OQR72680.1"/>
    </source>
</evidence>
<feature type="region of interest" description="Disordered" evidence="2">
    <location>
        <begin position="313"/>
        <end position="364"/>
    </location>
</feature>
<evidence type="ECO:0000256" key="1">
    <source>
        <dbReference type="ARBA" id="ARBA00022884"/>
    </source>
</evidence>